<reference evidence="1" key="1">
    <citation type="journal article" date="2020" name="Plant Biotechnol. J.">
        <title>The pomegranate (Punica granatum L.) draft genome dissects genetic divergence between soft- and hard-seeded cultivars.</title>
        <authorList>
            <person name="Luo X."/>
            <person name="Li H."/>
            <person name="Wu Z."/>
            <person name="Yao W."/>
            <person name="Zhao P."/>
            <person name="Cao D."/>
            <person name="Yu H."/>
            <person name="Li K."/>
            <person name="Poudel K."/>
            <person name="Zhao D."/>
            <person name="Zhang F."/>
            <person name="Xia X."/>
            <person name="Chen L."/>
            <person name="Wang Q."/>
            <person name="Jing D."/>
            <person name="Cao S."/>
        </authorList>
    </citation>
    <scope>NUCLEOTIDE SEQUENCE [LARGE SCALE GENOMIC DNA]</scope>
    <source>
        <strain evidence="1">cv. Tunisia</strain>
    </source>
</reference>
<proteinExistence type="predicted"/>
<reference evidence="2" key="2">
    <citation type="submission" date="2025-08" db="UniProtKB">
        <authorList>
            <consortium name="RefSeq"/>
        </authorList>
    </citation>
    <scope>IDENTIFICATION</scope>
    <source>
        <tissue evidence="2">Leaf</tissue>
    </source>
</reference>
<sequence length="155" mass="17552">MGLYKAPLDGFYAIFYQSNWETIWPSVFESVRKILDESEDVALVNETPLVLIPKLENLESIHHFLLISLCNVSYKLVTKVIANRLQGYMAELVSPNQASGEKIIAAKTSIFFSRNDVMEDPEAIYRVSSFTATNTPGSYFGVQLVHERVSKEHFS</sequence>
<gene>
    <name evidence="2" type="primary">LOC116212171</name>
</gene>
<protein>
    <submittedName>
        <fullName evidence="2">Uncharacterized protein LOC116212171</fullName>
    </submittedName>
</protein>
<organism evidence="1 2">
    <name type="scientific">Punica granatum</name>
    <name type="common">Pomegranate</name>
    <dbReference type="NCBI Taxonomy" id="22663"/>
    <lineage>
        <taxon>Eukaryota</taxon>
        <taxon>Viridiplantae</taxon>
        <taxon>Streptophyta</taxon>
        <taxon>Embryophyta</taxon>
        <taxon>Tracheophyta</taxon>
        <taxon>Spermatophyta</taxon>
        <taxon>Magnoliopsida</taxon>
        <taxon>eudicotyledons</taxon>
        <taxon>Gunneridae</taxon>
        <taxon>Pentapetalae</taxon>
        <taxon>rosids</taxon>
        <taxon>malvids</taxon>
        <taxon>Myrtales</taxon>
        <taxon>Lythraceae</taxon>
        <taxon>Punica</taxon>
    </lineage>
</organism>
<dbReference type="GeneID" id="116212171"/>
<accession>A0A6P8EB71</accession>
<dbReference type="OrthoDB" id="1934719at2759"/>
<dbReference type="AlphaFoldDB" id="A0A6P8EB71"/>
<name>A0A6P8EB71_PUNGR</name>
<keyword evidence="1" id="KW-1185">Reference proteome</keyword>
<dbReference type="Proteomes" id="UP000515151">
    <property type="component" value="Chromosome 6"/>
</dbReference>
<evidence type="ECO:0000313" key="2">
    <source>
        <dbReference type="RefSeq" id="XP_031402601.1"/>
    </source>
</evidence>
<dbReference type="RefSeq" id="XP_031402601.1">
    <property type="nucleotide sequence ID" value="XM_031546741.1"/>
</dbReference>
<evidence type="ECO:0000313" key="1">
    <source>
        <dbReference type="Proteomes" id="UP000515151"/>
    </source>
</evidence>